<dbReference type="InterPro" id="IPR033129">
    <property type="entry name" value="PEPCASE_His_AS"/>
</dbReference>
<dbReference type="InterPro" id="IPR022805">
    <property type="entry name" value="PEP_COase_bac/pln-type"/>
</dbReference>
<evidence type="ECO:0000313" key="14">
    <source>
        <dbReference type="EMBL" id="MBB5375526.1"/>
    </source>
</evidence>
<keyword evidence="6 10" id="KW-0460">Magnesium</keyword>
<feature type="active site" evidence="10 11">
    <location>
        <position position="131"/>
    </location>
</feature>
<dbReference type="Proteomes" id="UP000539473">
    <property type="component" value="Unassembled WGS sequence"/>
</dbReference>
<evidence type="ECO:0000313" key="13">
    <source>
        <dbReference type="EMBL" id="GHF28617.1"/>
    </source>
</evidence>
<keyword evidence="7 10" id="KW-0456">Lyase</keyword>
<dbReference type="InterPro" id="IPR018129">
    <property type="entry name" value="PEP_COase_Lys_AS"/>
</dbReference>
<dbReference type="GO" id="GO:0006099">
    <property type="term" value="P:tricarboxylic acid cycle"/>
    <property type="evidence" value="ECO:0007669"/>
    <property type="project" value="InterPro"/>
</dbReference>
<comment type="catalytic activity">
    <reaction evidence="9 10">
        <text>oxaloacetate + phosphate = phosphoenolpyruvate + hydrogencarbonate</text>
        <dbReference type="Rhea" id="RHEA:28370"/>
        <dbReference type="ChEBI" id="CHEBI:16452"/>
        <dbReference type="ChEBI" id="CHEBI:17544"/>
        <dbReference type="ChEBI" id="CHEBI:43474"/>
        <dbReference type="ChEBI" id="CHEBI:58702"/>
        <dbReference type="EC" id="4.1.1.31"/>
    </reaction>
</comment>
<keyword evidence="14" id="KW-0670">Pyruvate</keyword>
<dbReference type="GO" id="GO:0006107">
    <property type="term" value="P:oxaloacetate metabolic process"/>
    <property type="evidence" value="ECO:0007669"/>
    <property type="project" value="UniProtKB-UniRule"/>
</dbReference>
<evidence type="ECO:0000256" key="4">
    <source>
        <dbReference type="ARBA" id="ARBA00012305"/>
    </source>
</evidence>
<evidence type="ECO:0000256" key="5">
    <source>
        <dbReference type="ARBA" id="ARBA00022419"/>
    </source>
</evidence>
<dbReference type="SUPFAM" id="SSF51621">
    <property type="entry name" value="Phosphoenolpyruvate/pyruvate domain"/>
    <property type="match status" value="1"/>
</dbReference>
<dbReference type="PANTHER" id="PTHR30523:SF6">
    <property type="entry name" value="PHOSPHOENOLPYRUVATE CARBOXYLASE"/>
    <property type="match status" value="1"/>
</dbReference>
<comment type="cofactor">
    <cofactor evidence="1 10">
        <name>Mg(2+)</name>
        <dbReference type="ChEBI" id="CHEBI:18420"/>
    </cofactor>
</comment>
<name>A0A7W8KEG5_9DEIO</name>
<dbReference type="EMBL" id="BNAJ01000001">
    <property type="protein sequence ID" value="GHF28617.1"/>
    <property type="molecule type" value="Genomic_DNA"/>
</dbReference>
<comment type="caution">
    <text evidence="14">The sequence shown here is derived from an EMBL/GenBank/DDBJ whole genome shotgun (WGS) entry which is preliminary data.</text>
</comment>
<dbReference type="InterPro" id="IPR021135">
    <property type="entry name" value="PEP_COase"/>
</dbReference>
<gene>
    <name evidence="10 13" type="primary">ppc</name>
    <name evidence="13" type="ORF">GCM10017781_00700</name>
    <name evidence="14" type="ORF">HNQ07_000970</name>
</gene>
<dbReference type="HAMAP" id="MF_00595">
    <property type="entry name" value="PEPcase_type1"/>
    <property type="match status" value="1"/>
</dbReference>
<evidence type="ECO:0000256" key="7">
    <source>
        <dbReference type="ARBA" id="ARBA00023239"/>
    </source>
</evidence>
<evidence type="ECO:0000256" key="3">
    <source>
        <dbReference type="ARBA" id="ARBA00008346"/>
    </source>
</evidence>
<accession>A0A7W8KEG5</accession>
<reference evidence="13" key="1">
    <citation type="journal article" date="2014" name="Int. J. Syst. Evol. Microbiol.">
        <title>Complete genome of a new Firmicutes species belonging to the dominant human colonic microbiota ('Ruminococcus bicirculans') reveals two chromosomes and a selective capacity to utilize plant glucans.</title>
        <authorList>
            <consortium name="NISC Comparative Sequencing Program"/>
            <person name="Wegmann U."/>
            <person name="Louis P."/>
            <person name="Goesmann A."/>
            <person name="Henrissat B."/>
            <person name="Duncan S.H."/>
            <person name="Flint H.J."/>
        </authorList>
    </citation>
    <scope>NUCLEOTIDE SEQUENCE</scope>
    <source>
        <strain evidence="13">CGMCC 1.18437</strain>
    </source>
</reference>
<comment type="similarity">
    <text evidence="3 10">Belongs to the PEPCase type 1 family.</text>
</comment>
<evidence type="ECO:0000256" key="12">
    <source>
        <dbReference type="PROSITE-ProRule" id="PRU10112"/>
    </source>
</evidence>
<dbReference type="GO" id="GO:0005829">
    <property type="term" value="C:cytosol"/>
    <property type="evidence" value="ECO:0007669"/>
    <property type="project" value="TreeGrafter"/>
</dbReference>
<keyword evidence="16" id="KW-1185">Reference proteome</keyword>
<dbReference type="GO" id="GO:0000287">
    <property type="term" value="F:magnesium ion binding"/>
    <property type="evidence" value="ECO:0007669"/>
    <property type="project" value="UniProtKB-UniRule"/>
</dbReference>
<organism evidence="14 15">
    <name type="scientific">Deinococcus metalli</name>
    <dbReference type="NCBI Taxonomy" id="1141878"/>
    <lineage>
        <taxon>Bacteria</taxon>
        <taxon>Thermotogati</taxon>
        <taxon>Deinococcota</taxon>
        <taxon>Deinococci</taxon>
        <taxon>Deinococcales</taxon>
        <taxon>Deinococcaceae</taxon>
        <taxon>Deinococcus</taxon>
    </lineage>
</organism>
<dbReference type="PROSITE" id="PS00393">
    <property type="entry name" value="PEPCASE_2"/>
    <property type="match status" value="1"/>
</dbReference>
<sequence>MSIRSDVNLLGRTLGTVLKEQEGEAFFDLVERTRALVRDVRAGGDDAELRAMIEGLSGQDAGNLARAFTWYFQLVNLAEEYERVRVLRSVTGVRPQSLEQALTELKAQGLSAGDVEALIERVDLGLTFTAHPTEMRRRTIRNHLVEVAREIPELSDEGALERVTAHVEAMWTTPELRRLKPTVLDEVKGGLNYVTSIARALPELQRDLRRAFRQVYGVESEAAVPVHFSSWMGGDRDGNPFVTPEATRQALEVHRERARELLLEAVRQAYADLSQEDPGHEGYRDELRAIHNAIRDGQDLDLRGRLEALHERLHADGQHRSADTLLTPLLVLTRVFGRHLVSLDLREHSAQTGAAVARLLKDAGVEGDYLALPEHAKQEVLSRELRSRRPLWPAGEALPDELETAIGPIREVQAAARLSGPLAFGRYIVSMSESVSDVLEPLLLAREVGFRVLPVPLFETLDDLDHAPQVVWELLSLPEYRAVLEGNVQEIMLGYSDSNKDAGFLAANWALHEAQRKISDVCRRAGVQWRFFHGRGTSIGRGGGPASRAILGQPAGTIDAGLRITEQGEALADKYSHPVLARRNLEQALYGLLLAAARRNDDLNPAWTDAMQRAAQASAAAYRNLVDDPGFLPFFEAVTPIHEIARLNIASRPVRRPGAPTLGNLRAIPWVMSWTQNRANLPGWYGLREGLKVIGPSLAKEMYAGWPFFRTVLDNAQMSLAKSDPLIFDEYLRLVDDHPLADQLKAAYQETVALVSGVVGAELLGNEPRLRESISLRNPYIDPIHRIQVELLRRARATEGGLDEFERPLLLSIQGIAAGVRNTG</sequence>
<dbReference type="EC" id="4.1.1.31" evidence="4 10"/>
<protein>
    <recommendedName>
        <fullName evidence="5 10">Phosphoenolpyruvate carboxylase</fullName>
        <shortName evidence="10">PEPC</shortName>
        <shortName evidence="10">PEPCase</shortName>
        <ecNumber evidence="4 10">4.1.1.31</ecNumber>
    </recommendedName>
</protein>
<reference evidence="13" key="4">
    <citation type="submission" date="2024-05" db="EMBL/GenBank/DDBJ databases">
        <authorList>
            <person name="Sun Q."/>
            <person name="Zhou Y."/>
        </authorList>
    </citation>
    <scope>NUCLEOTIDE SEQUENCE</scope>
    <source>
        <strain evidence="13">CGMCC 1.18437</strain>
    </source>
</reference>
<evidence type="ECO:0000313" key="16">
    <source>
        <dbReference type="Proteomes" id="UP000619376"/>
    </source>
</evidence>
<dbReference type="EMBL" id="JACHFK010000001">
    <property type="protein sequence ID" value="MBB5375526.1"/>
    <property type="molecule type" value="Genomic_DNA"/>
</dbReference>
<evidence type="ECO:0000313" key="15">
    <source>
        <dbReference type="Proteomes" id="UP000539473"/>
    </source>
</evidence>
<proteinExistence type="inferred from homology"/>
<dbReference type="AlphaFoldDB" id="A0A7W8KEG5"/>
<comment type="subunit">
    <text evidence="10">Homotetramer.</text>
</comment>
<dbReference type="PROSITE" id="PS00781">
    <property type="entry name" value="PEPCASE_1"/>
    <property type="match status" value="1"/>
</dbReference>
<evidence type="ECO:0000256" key="9">
    <source>
        <dbReference type="ARBA" id="ARBA00048995"/>
    </source>
</evidence>
<keyword evidence="8 10" id="KW-0120">Carbon dioxide fixation</keyword>
<evidence type="ECO:0000256" key="2">
    <source>
        <dbReference type="ARBA" id="ARBA00003670"/>
    </source>
</evidence>
<dbReference type="GO" id="GO:0008964">
    <property type="term" value="F:phosphoenolpyruvate carboxylase activity"/>
    <property type="evidence" value="ECO:0007669"/>
    <property type="project" value="UniProtKB-UniRule"/>
</dbReference>
<dbReference type="GO" id="GO:0015977">
    <property type="term" value="P:carbon fixation"/>
    <property type="evidence" value="ECO:0007669"/>
    <property type="project" value="UniProtKB-UniRule"/>
</dbReference>
<dbReference type="Pfam" id="PF00311">
    <property type="entry name" value="PEPcase"/>
    <property type="match status" value="2"/>
</dbReference>
<evidence type="ECO:0000256" key="6">
    <source>
        <dbReference type="ARBA" id="ARBA00022842"/>
    </source>
</evidence>
<evidence type="ECO:0000256" key="11">
    <source>
        <dbReference type="PROSITE-ProRule" id="PRU10111"/>
    </source>
</evidence>
<evidence type="ECO:0000256" key="8">
    <source>
        <dbReference type="ARBA" id="ARBA00023300"/>
    </source>
</evidence>
<dbReference type="PRINTS" id="PR00150">
    <property type="entry name" value="PEPCARBXLASE"/>
</dbReference>
<dbReference type="Proteomes" id="UP000619376">
    <property type="component" value="Unassembled WGS sequence"/>
</dbReference>
<comment type="function">
    <text evidence="2 10">Forms oxaloacetate, a four-carbon dicarboxylic acid source for the tricarboxylic acid cycle.</text>
</comment>
<dbReference type="PANTHER" id="PTHR30523">
    <property type="entry name" value="PHOSPHOENOLPYRUVATE CARBOXYLASE"/>
    <property type="match status" value="1"/>
</dbReference>
<dbReference type="RefSeq" id="WP_184109719.1">
    <property type="nucleotide sequence ID" value="NZ_BNAJ01000001.1"/>
</dbReference>
<evidence type="ECO:0000256" key="1">
    <source>
        <dbReference type="ARBA" id="ARBA00001946"/>
    </source>
</evidence>
<dbReference type="InterPro" id="IPR015813">
    <property type="entry name" value="Pyrv/PenolPyrv_kinase-like_dom"/>
</dbReference>
<feature type="active site" evidence="10 12">
    <location>
        <position position="500"/>
    </location>
</feature>
<reference evidence="14 15" key="3">
    <citation type="submission" date="2020-08" db="EMBL/GenBank/DDBJ databases">
        <title>Genomic Encyclopedia of Type Strains, Phase IV (KMG-IV): sequencing the most valuable type-strain genomes for metagenomic binning, comparative biology and taxonomic classification.</title>
        <authorList>
            <person name="Goeker M."/>
        </authorList>
    </citation>
    <scope>NUCLEOTIDE SEQUENCE [LARGE SCALE GENOMIC DNA]</scope>
    <source>
        <strain evidence="14 15">DSM 27521</strain>
    </source>
</reference>
<reference evidence="16" key="2">
    <citation type="journal article" date="2019" name="Int. J. Syst. Evol. Microbiol.">
        <title>The Global Catalogue of Microorganisms (GCM) 10K type strain sequencing project: providing services to taxonomists for standard genome sequencing and annotation.</title>
        <authorList>
            <consortium name="The Broad Institute Genomics Platform"/>
            <consortium name="The Broad Institute Genome Sequencing Center for Infectious Disease"/>
            <person name="Wu L."/>
            <person name="Ma J."/>
        </authorList>
    </citation>
    <scope>NUCLEOTIDE SEQUENCE [LARGE SCALE GENOMIC DNA]</scope>
    <source>
        <strain evidence="16">CGMCC 1.18437</strain>
    </source>
</reference>
<evidence type="ECO:0000256" key="10">
    <source>
        <dbReference type="HAMAP-Rule" id="MF_00595"/>
    </source>
</evidence>